<dbReference type="RefSeq" id="WP_014985692.1">
    <property type="nucleotide sequence ID" value="NC_018681.1"/>
</dbReference>
<sequence length="85" mass="8877">MINDDPAHGHAGSGATGTSATQTCWRRLLAAAIIGASLFIGRLIMLVTGYAGGDTHAAIISAVFSTIIVILCWIGLRAAAQRERR</sequence>
<organism evidence="2 3">
    <name type="scientific">Nocardia brasiliensis (strain ATCC 700358 / HUJEG-1)</name>
    <dbReference type="NCBI Taxonomy" id="1133849"/>
    <lineage>
        <taxon>Bacteria</taxon>
        <taxon>Bacillati</taxon>
        <taxon>Actinomycetota</taxon>
        <taxon>Actinomycetes</taxon>
        <taxon>Mycobacteriales</taxon>
        <taxon>Nocardiaceae</taxon>
        <taxon>Nocardia</taxon>
    </lineage>
</organism>
<dbReference type="EMBL" id="CP003876">
    <property type="protein sequence ID" value="AFU02837.1"/>
    <property type="molecule type" value="Genomic_DNA"/>
</dbReference>
<evidence type="ECO:0000256" key="1">
    <source>
        <dbReference type="SAM" id="Phobius"/>
    </source>
</evidence>
<dbReference type="Proteomes" id="UP000006304">
    <property type="component" value="Chromosome"/>
</dbReference>
<evidence type="ECO:0000313" key="2">
    <source>
        <dbReference type="EMBL" id="AFU02837.1"/>
    </source>
</evidence>
<reference evidence="2 3" key="1">
    <citation type="journal article" date="2012" name="J. Bacteriol.">
        <title>Complete genome sequence of Nocardia brasiliensis HUJEG-1.</title>
        <authorList>
            <person name="Vera-Cabrera L."/>
            <person name="Ortiz-Lopez R."/>
            <person name="Elizondo-Gonzalez R."/>
            <person name="Perez-Maya A.A."/>
            <person name="Ocampo-Candiani J."/>
        </authorList>
    </citation>
    <scope>NUCLEOTIDE SEQUENCE [LARGE SCALE GENOMIC DNA]</scope>
    <source>
        <strain evidence="3">ATCC 700358</strain>
    </source>
</reference>
<keyword evidence="3" id="KW-1185">Reference proteome</keyword>
<feature type="transmembrane region" description="Helical" evidence="1">
    <location>
        <begin position="57"/>
        <end position="76"/>
    </location>
</feature>
<dbReference type="HOGENOM" id="CLU_2509337_0_0_11"/>
<proteinExistence type="predicted"/>
<evidence type="ECO:0000313" key="3">
    <source>
        <dbReference type="Proteomes" id="UP000006304"/>
    </source>
</evidence>
<feature type="transmembrane region" description="Helical" evidence="1">
    <location>
        <begin position="28"/>
        <end position="51"/>
    </location>
</feature>
<protein>
    <submittedName>
        <fullName evidence="2">Uncharacterized protein</fullName>
    </submittedName>
</protein>
<keyword evidence="1" id="KW-0472">Membrane</keyword>
<dbReference type="STRING" id="1133849.O3I_024420"/>
<keyword evidence="1" id="KW-0812">Transmembrane</keyword>
<accession>K0EZB0</accession>
<name>K0EZB0_NOCB7</name>
<gene>
    <name evidence="2" type="ORF">O3I_024420</name>
</gene>
<dbReference type="KEGG" id="nbr:O3I_024420"/>
<dbReference type="AlphaFoldDB" id="K0EZB0"/>
<keyword evidence="1" id="KW-1133">Transmembrane helix</keyword>